<dbReference type="InterPro" id="IPR001128">
    <property type="entry name" value="Cyt_P450"/>
</dbReference>
<dbReference type="GO" id="GO:0004497">
    <property type="term" value="F:monooxygenase activity"/>
    <property type="evidence" value="ECO:0007669"/>
    <property type="project" value="InterPro"/>
</dbReference>
<dbReference type="PANTHER" id="PTHR37067:SF3">
    <property type="entry name" value="PX DOMAIN-CONTAINING PROTEIN"/>
    <property type="match status" value="1"/>
</dbReference>
<feature type="region of interest" description="Disordered" evidence="1">
    <location>
        <begin position="1"/>
        <end position="21"/>
    </location>
</feature>
<feature type="compositionally biased region" description="Basic and acidic residues" evidence="1">
    <location>
        <begin position="1"/>
        <end position="11"/>
    </location>
</feature>
<keyword evidence="2" id="KW-0472">Membrane</keyword>
<dbReference type="PANTHER" id="PTHR37067">
    <property type="entry name" value="PX DOMAIN-CONTAINING PROTEIN"/>
    <property type="match status" value="1"/>
</dbReference>
<evidence type="ECO:0000256" key="1">
    <source>
        <dbReference type="SAM" id="MobiDB-lite"/>
    </source>
</evidence>
<dbReference type="Gene3D" id="1.10.630.10">
    <property type="entry name" value="Cytochrome P450"/>
    <property type="match status" value="1"/>
</dbReference>
<name>A0A176VLM1_MARPO</name>
<sequence>MRKQDLKREPDEHEEELVEPSGSVVHASGLMFLISVLHRARYGSSNRKLPSTWKTIRREYQVSLMPAAIVSEIILLTWIMWVQNSRAAKHKSPKKWISIGCIIEQARNVDRMHDYHKKGCLTFSVPMISINNTFTAYPRNIEYTLKTNFCNYPKSQGDRSFREPTGHATMAPASSKLRDFSIHAFRTEALKLGQVLAIAARNGQKVDLQAHLDLSNSMDAASFGERVLEFAQRLKYESLSKMHYLHAAITEALRLYPVVPLETKVAAANDTFPDGTQLRREGSLATLLIPWEGSNICGALMSRSSSKLSPESHSKHALQFGVKIVECDSATKAVVSASCLFCAHFGWEEKIRSKRNRTVNVMYFKKPFRADMYLRHMSLQHPLCWKEYSALSQSEKASYFDTNAPIVHRNTIKSHFGGSQVPIQLFVDKGIVDVIIGDMLFQDGDSNENITKERALSIFEDVLEPSEGNCDGCDDAADVSTARYRIHLKNPAQFYLISDYLSIGASFRMASRILTMTKESTGLASLGSVSEGKVAAFA</sequence>
<keyword evidence="4" id="KW-1185">Reference proteome</keyword>
<evidence type="ECO:0000256" key="2">
    <source>
        <dbReference type="SAM" id="Phobius"/>
    </source>
</evidence>
<dbReference type="GO" id="GO:0016705">
    <property type="term" value="F:oxidoreductase activity, acting on paired donors, with incorporation or reduction of molecular oxygen"/>
    <property type="evidence" value="ECO:0007669"/>
    <property type="project" value="InterPro"/>
</dbReference>
<dbReference type="Proteomes" id="UP000077202">
    <property type="component" value="Unassembled WGS sequence"/>
</dbReference>
<protein>
    <submittedName>
        <fullName evidence="3">Uncharacterized protein</fullName>
    </submittedName>
</protein>
<dbReference type="GO" id="GO:0005506">
    <property type="term" value="F:iron ion binding"/>
    <property type="evidence" value="ECO:0007669"/>
    <property type="project" value="InterPro"/>
</dbReference>
<gene>
    <name evidence="3" type="ORF">AXG93_2550s1380</name>
</gene>
<comment type="caution">
    <text evidence="3">The sequence shown here is derived from an EMBL/GenBank/DDBJ whole genome shotgun (WGS) entry which is preliminary data.</text>
</comment>
<dbReference type="AlphaFoldDB" id="A0A176VLM1"/>
<feature type="transmembrane region" description="Helical" evidence="2">
    <location>
        <begin position="60"/>
        <end position="81"/>
    </location>
</feature>
<keyword evidence="2" id="KW-0812">Transmembrane</keyword>
<evidence type="ECO:0000313" key="3">
    <source>
        <dbReference type="EMBL" id="OAE21800.1"/>
    </source>
</evidence>
<dbReference type="InterPro" id="IPR036396">
    <property type="entry name" value="Cyt_P450_sf"/>
</dbReference>
<proteinExistence type="predicted"/>
<dbReference type="EMBL" id="LVLJ01003342">
    <property type="protein sequence ID" value="OAE21800.1"/>
    <property type="molecule type" value="Genomic_DNA"/>
</dbReference>
<dbReference type="GO" id="GO:0020037">
    <property type="term" value="F:heme binding"/>
    <property type="evidence" value="ECO:0007669"/>
    <property type="project" value="InterPro"/>
</dbReference>
<reference evidence="3" key="1">
    <citation type="submission" date="2016-03" db="EMBL/GenBank/DDBJ databases">
        <title>Mechanisms controlling the formation of the plant cell surface in tip-growing cells are functionally conserved among land plants.</title>
        <authorList>
            <person name="Honkanen S."/>
            <person name="Jones V.A."/>
            <person name="Morieri G."/>
            <person name="Champion C."/>
            <person name="Hetherington A.J."/>
            <person name="Kelly S."/>
            <person name="Saint-Marcoux D."/>
            <person name="Proust H."/>
            <person name="Prescott H."/>
            <person name="Dolan L."/>
        </authorList>
    </citation>
    <scope>NUCLEOTIDE SEQUENCE [LARGE SCALE GENOMIC DNA]</scope>
    <source>
        <tissue evidence="3">Whole gametophyte</tissue>
    </source>
</reference>
<accession>A0A176VLM1</accession>
<organism evidence="3 4">
    <name type="scientific">Marchantia polymorpha subsp. ruderalis</name>
    <dbReference type="NCBI Taxonomy" id="1480154"/>
    <lineage>
        <taxon>Eukaryota</taxon>
        <taxon>Viridiplantae</taxon>
        <taxon>Streptophyta</taxon>
        <taxon>Embryophyta</taxon>
        <taxon>Marchantiophyta</taxon>
        <taxon>Marchantiopsida</taxon>
        <taxon>Marchantiidae</taxon>
        <taxon>Marchantiales</taxon>
        <taxon>Marchantiaceae</taxon>
        <taxon>Marchantia</taxon>
    </lineage>
</organism>
<dbReference type="Pfam" id="PF00067">
    <property type="entry name" value="p450"/>
    <property type="match status" value="1"/>
</dbReference>
<keyword evidence="2" id="KW-1133">Transmembrane helix</keyword>
<dbReference type="SUPFAM" id="SSF48264">
    <property type="entry name" value="Cytochrome P450"/>
    <property type="match status" value="2"/>
</dbReference>
<evidence type="ECO:0000313" key="4">
    <source>
        <dbReference type="Proteomes" id="UP000077202"/>
    </source>
</evidence>